<dbReference type="GO" id="GO:0006355">
    <property type="term" value="P:regulation of DNA-templated transcription"/>
    <property type="evidence" value="ECO:0007669"/>
    <property type="project" value="TreeGrafter"/>
</dbReference>
<dbReference type="EMBL" id="CADIJZ010000030">
    <property type="protein sequence ID" value="CAB3733968.1"/>
    <property type="molecule type" value="Genomic_DNA"/>
</dbReference>
<dbReference type="Proteomes" id="UP000235659">
    <property type="component" value="Unassembled WGS sequence"/>
</dbReference>
<dbReference type="Gene3D" id="3.40.190.290">
    <property type="match status" value="1"/>
</dbReference>
<dbReference type="EC" id="1.5.1.42" evidence="2"/>
<evidence type="ECO:0000259" key="1">
    <source>
        <dbReference type="SMART" id="SM00903"/>
    </source>
</evidence>
<dbReference type="GO" id="GO:0052874">
    <property type="term" value="F:FMN reductase (NADH) activity"/>
    <property type="evidence" value="ECO:0007669"/>
    <property type="project" value="UniProtKB-EC"/>
</dbReference>
<evidence type="ECO:0000313" key="2">
    <source>
        <dbReference type="EMBL" id="CAB3733968.1"/>
    </source>
</evidence>
<dbReference type="GO" id="GO:0010181">
    <property type="term" value="F:FMN binding"/>
    <property type="evidence" value="ECO:0007669"/>
    <property type="project" value="InterPro"/>
</dbReference>
<dbReference type="SUPFAM" id="SSF53850">
    <property type="entry name" value="Periplasmic binding protein-like II"/>
    <property type="match status" value="1"/>
</dbReference>
<dbReference type="PANTHER" id="PTHR30419">
    <property type="entry name" value="HTH-TYPE TRANSCRIPTIONAL REGULATOR YBHD"/>
    <property type="match status" value="1"/>
</dbReference>
<evidence type="ECO:0000313" key="5">
    <source>
        <dbReference type="Proteomes" id="UP000494205"/>
    </source>
</evidence>
<reference evidence="2 5" key="2">
    <citation type="submission" date="2020-04" db="EMBL/GenBank/DDBJ databases">
        <authorList>
            <person name="De Canck E."/>
        </authorList>
    </citation>
    <scope>NUCLEOTIDE SEQUENCE [LARGE SCALE GENOMIC DNA]</scope>
    <source>
        <strain evidence="2 5">LMG 27174</strain>
    </source>
</reference>
<dbReference type="InterPro" id="IPR050950">
    <property type="entry name" value="HTH-type_LysR_regulators"/>
</dbReference>
<dbReference type="InterPro" id="IPR005119">
    <property type="entry name" value="LysR_subst-bd"/>
</dbReference>
<keyword evidence="4" id="KW-1185">Reference proteome</keyword>
<dbReference type="SUPFAM" id="SSF50475">
    <property type="entry name" value="FMN-binding split barrel"/>
    <property type="match status" value="1"/>
</dbReference>
<dbReference type="Gene3D" id="2.30.110.10">
    <property type="entry name" value="Electron Transport, Fmn-binding Protein, Chain A"/>
    <property type="match status" value="1"/>
</dbReference>
<organism evidence="2 5">
    <name type="scientific">Paraburkholderia rhynchosiae</name>
    <dbReference type="NCBI Taxonomy" id="487049"/>
    <lineage>
        <taxon>Bacteria</taxon>
        <taxon>Pseudomonadati</taxon>
        <taxon>Pseudomonadota</taxon>
        <taxon>Betaproteobacteria</taxon>
        <taxon>Burkholderiales</taxon>
        <taxon>Burkholderiaceae</taxon>
        <taxon>Paraburkholderia</taxon>
    </lineage>
</organism>
<feature type="domain" description="Flavin reductase like" evidence="1">
    <location>
        <begin position="19"/>
        <end position="166"/>
    </location>
</feature>
<dbReference type="GO" id="GO:0005829">
    <property type="term" value="C:cytosol"/>
    <property type="evidence" value="ECO:0007669"/>
    <property type="project" value="TreeGrafter"/>
</dbReference>
<dbReference type="InterPro" id="IPR002563">
    <property type="entry name" value="Flavin_Rdtase-like_dom"/>
</dbReference>
<reference evidence="3 4" key="1">
    <citation type="submission" date="2018-01" db="EMBL/GenBank/DDBJ databases">
        <title>Whole genome analyses suggest that Burkholderia sensu lato contains two further novel genera in the rhizoxinica-symbiotica group Mycetohabitans gen. nov., and Trinickia gen. nov.: implications for the evolution of diazotrophy and nodulation in the Burkholderiaceae.</title>
        <authorList>
            <person name="Estrada-de los Santos P."/>
            <person name="Palmer M."/>
            <person name="Chavez-Ramirez B."/>
            <person name="Beukes C."/>
            <person name="Steenkamp E.T."/>
            <person name="Hirsch A.M."/>
            <person name="Manyaka P."/>
            <person name="Maluk M."/>
            <person name="Lafos M."/>
            <person name="Crook M."/>
            <person name="Gross E."/>
            <person name="Simon M.F."/>
            <person name="Bueno dos Reis Junior F."/>
            <person name="Poole P.S."/>
            <person name="Venter S.N."/>
            <person name="James E.K."/>
        </authorList>
    </citation>
    <scope>NUCLEOTIDE SEQUENCE [LARGE SCALE GENOMIC DNA]</scope>
    <source>
        <strain evidence="3 4">WSM 3937</strain>
    </source>
</reference>
<gene>
    <name evidence="2" type="primary">rutF_3</name>
    <name evidence="3" type="ORF">C0Z16_29235</name>
    <name evidence="2" type="ORF">LMG27174_06072</name>
</gene>
<evidence type="ECO:0000313" key="4">
    <source>
        <dbReference type="Proteomes" id="UP000235659"/>
    </source>
</evidence>
<dbReference type="PANTHER" id="PTHR30419:SF2">
    <property type="entry name" value="LYSR FAMILY TRANSCRIPTIONAL REGULATOR"/>
    <property type="match status" value="1"/>
</dbReference>
<dbReference type="Pfam" id="PF03466">
    <property type="entry name" value="LysR_substrate"/>
    <property type="match status" value="1"/>
</dbReference>
<dbReference type="SMART" id="SM00903">
    <property type="entry name" value="Flavin_Reduct"/>
    <property type="match status" value="1"/>
</dbReference>
<evidence type="ECO:0000313" key="3">
    <source>
        <dbReference type="EMBL" id="PMS25487.1"/>
    </source>
</evidence>
<name>A0A2N7W7V4_9BURK</name>
<dbReference type="CDD" id="cd08421">
    <property type="entry name" value="PBP2_LTTR_like_1"/>
    <property type="match status" value="1"/>
</dbReference>
<dbReference type="EMBL" id="PNXY01000029">
    <property type="protein sequence ID" value="PMS25487.1"/>
    <property type="molecule type" value="Genomic_DNA"/>
</dbReference>
<dbReference type="AlphaFoldDB" id="A0A2N7W7V4"/>
<protein>
    <submittedName>
        <fullName evidence="2">FMN reductase (NADH) RutF</fullName>
        <ecNumber evidence="2">1.5.1.42</ecNumber>
    </submittedName>
    <submittedName>
        <fullName evidence="3">Flavin reductase</fullName>
    </submittedName>
</protein>
<proteinExistence type="predicted"/>
<dbReference type="Proteomes" id="UP000494205">
    <property type="component" value="Unassembled WGS sequence"/>
</dbReference>
<dbReference type="InterPro" id="IPR012349">
    <property type="entry name" value="Split_barrel_FMN-bd"/>
</dbReference>
<dbReference type="Pfam" id="PF01613">
    <property type="entry name" value="Flavin_Reduct"/>
    <property type="match status" value="1"/>
</dbReference>
<sequence length="387" mass="42007">MSELQAPIGDIVAEFKRAMRRLAATVTIISTADKSGARHGMTATAVNSVSTDPPSLLVCINHSASIHSPLTSGKHFCVNVLTTEHEDLVSAFSGRLTGSDRFKVGRWYNDAVTDSPYLENAQCNLFCEVDSIVSAGTHSIVIGKVVAVRVAEGIAPLIYTDGKLSASQPLQTGNVRLDANISAITQFLPDDLRAFNLKNPLIDIHLEEKISTSVVDSVASGVADVGIMIDGKVSTQQAAVDVFPYRQDELVLAVPYEHALAERSSVRFVETLEYDYVDMHPGSQISHQLSRAAVEAGMRLRCRTQVKSYDALCMMVQAGHGIGILPRRVAQSMARALKIKIVAIDEPWASRTLAICVRSYEGLSLPAKRLVDHLRQQYEAHATLDGV</sequence>
<dbReference type="RefSeq" id="WP_102635537.1">
    <property type="nucleotide sequence ID" value="NZ_CADIJZ010000030.1"/>
</dbReference>
<keyword evidence="2" id="KW-0560">Oxidoreductase</keyword>
<accession>A0A2N7W7V4</accession>
<dbReference type="OrthoDB" id="8525727at2"/>